<dbReference type="Proteomes" id="UP000189055">
    <property type="component" value="Plasmid pAC1084_1"/>
</dbReference>
<keyword evidence="2" id="KW-0614">Plasmid</keyword>
<evidence type="ECO:0000256" key="1">
    <source>
        <dbReference type="SAM" id="MobiDB-lite"/>
    </source>
</evidence>
<evidence type="ECO:0000313" key="3">
    <source>
        <dbReference type="Proteomes" id="UP000189055"/>
    </source>
</evidence>
<proteinExistence type="predicted"/>
<dbReference type="AlphaFoldDB" id="A0A1U9LK53"/>
<dbReference type="RefSeq" id="WP_077932295.1">
    <property type="nucleotide sequence ID" value="NZ_CP014688.1"/>
</dbReference>
<evidence type="ECO:0000313" key="2">
    <source>
        <dbReference type="EMBL" id="AQT06670.1"/>
    </source>
</evidence>
<dbReference type="KEGG" id="aper:A0U91_16835"/>
<sequence>MQVKVKIENIQWDTDGVSPEEIGLPAHTEVTVDVTGRLRSDEIKPSFSEMSEDAARVLDELVADEISDEFGYCVVGGSRYPKGAISLVSDPATTLSKELTTLPEGLRIEGVNLVVSGALQLTSLPENMRPNGDNLDLSAKPEPDEDTSPAP</sequence>
<dbReference type="EMBL" id="CP014688">
    <property type="protein sequence ID" value="AQT06670.1"/>
    <property type="molecule type" value="Genomic_DNA"/>
</dbReference>
<accession>A0A1U9LK53</accession>
<protein>
    <submittedName>
        <fullName evidence="2">Uncharacterized protein</fullName>
    </submittedName>
</protein>
<gene>
    <name evidence="2" type="ORF">A0U91_16835</name>
</gene>
<geneLocation type="plasmid" evidence="3">
    <name>pac1084_1</name>
</geneLocation>
<reference evidence="2 3" key="1">
    <citation type="submission" date="2016-03" db="EMBL/GenBank/DDBJ databases">
        <title>Acetic acid bacteria sequencing.</title>
        <authorList>
            <person name="Brandt J."/>
            <person name="Jakob F."/>
            <person name="Vogel R.F."/>
        </authorList>
    </citation>
    <scope>NUCLEOTIDE SEQUENCE [LARGE SCALE GENOMIC DNA]</scope>
    <source>
        <strain evidence="2 3">TMW2.1084</strain>
        <plasmid evidence="3">pac1084_1</plasmid>
    </source>
</reference>
<feature type="region of interest" description="Disordered" evidence="1">
    <location>
        <begin position="124"/>
        <end position="151"/>
    </location>
</feature>
<organism evidence="2 3">
    <name type="scientific">Acetobacter persici</name>
    <dbReference type="NCBI Taxonomy" id="1076596"/>
    <lineage>
        <taxon>Bacteria</taxon>
        <taxon>Pseudomonadati</taxon>
        <taxon>Pseudomonadota</taxon>
        <taxon>Alphaproteobacteria</taxon>
        <taxon>Acetobacterales</taxon>
        <taxon>Acetobacteraceae</taxon>
        <taxon>Acetobacter</taxon>
    </lineage>
</organism>
<name>A0A1U9LK53_9PROT</name>